<dbReference type="InterPro" id="IPR010017">
    <property type="entry name" value="CmoB"/>
</dbReference>
<dbReference type="Gene3D" id="3.40.50.150">
    <property type="entry name" value="Vaccinia Virus protein VP39"/>
    <property type="match status" value="1"/>
</dbReference>
<gene>
    <name evidence="3" type="primary">cmoB</name>
    <name evidence="3" type="ORF">NCTC12475_00144</name>
</gene>
<accession>A0A381DGY4</accession>
<dbReference type="EC" id="2.1.1.-" evidence="3"/>
<dbReference type="InterPro" id="IPR027555">
    <property type="entry name" value="Mo5U34_MeTrfas-like"/>
</dbReference>
<dbReference type="GO" id="GO:0032259">
    <property type="term" value="P:methylation"/>
    <property type="evidence" value="ECO:0007669"/>
    <property type="project" value="UniProtKB-KW"/>
</dbReference>
<dbReference type="HAMAP" id="MF_01590">
    <property type="entry name" value="tRNA_carboxymethyltr_CmoB"/>
    <property type="match status" value="1"/>
</dbReference>
<name>A0A381DGY4_9BACT</name>
<dbReference type="GO" id="GO:0016765">
    <property type="term" value="F:transferase activity, transferring alkyl or aryl (other than methyl) groups"/>
    <property type="evidence" value="ECO:0007669"/>
    <property type="project" value="InterPro"/>
</dbReference>
<dbReference type="EMBL" id="UFVD01000001">
    <property type="protein sequence ID" value="SUX09676.1"/>
    <property type="molecule type" value="Genomic_DNA"/>
</dbReference>
<dbReference type="RefSeq" id="WP_089189330.1">
    <property type="nucleotide sequence ID" value="NZ_UFVD01000001.1"/>
</dbReference>
<dbReference type="GO" id="GO:0002098">
    <property type="term" value="P:tRNA wobble uridine modification"/>
    <property type="evidence" value="ECO:0007669"/>
    <property type="project" value="InterPro"/>
</dbReference>
<proteinExistence type="inferred from homology"/>
<dbReference type="SUPFAM" id="SSF53335">
    <property type="entry name" value="S-adenosyl-L-methionine-dependent methyltransferases"/>
    <property type="match status" value="1"/>
</dbReference>
<sequence>MNLEEIRKEKLNELNLEIYKKNISNISNLPIIEAECKFDDVIEISADIDDNTKNLVYETALSLKPWRKGPFDIFQTFIDSEWQSFIKFNILKPFLNLQGKVVGDIGCNNGYYLFRMLNYNPAKLVGFDPGIRAYLQFKFINHFINSNIHFELLGVEHLPYYEHKFDTLFCLGVLYHRSDPIKCLKDLKLSLNPNGELFLDTMIINSDKEIALCPNKTYSKIPNIYFIPSIKALQNWCQRAKFKDFTILATKKTDENEQRKTSWIDGESLGNFLNNKDKNFTVEGYPAPLRAYIKLSI</sequence>
<dbReference type="GO" id="GO:0008168">
    <property type="term" value="F:methyltransferase activity"/>
    <property type="evidence" value="ECO:0007669"/>
    <property type="project" value="UniProtKB-KW"/>
</dbReference>
<protein>
    <submittedName>
        <fullName evidence="3">Methyltransferase</fullName>
        <ecNumber evidence="3">2.1.1.-</ecNumber>
    </submittedName>
</protein>
<dbReference type="NCBIfam" id="NF011650">
    <property type="entry name" value="PRK15068.1"/>
    <property type="match status" value="1"/>
</dbReference>
<evidence type="ECO:0000313" key="3">
    <source>
        <dbReference type="EMBL" id="SUX09676.1"/>
    </source>
</evidence>
<dbReference type="NCBIfam" id="TIGR00452">
    <property type="entry name" value="tRNA 5-methoxyuridine(34)/uridine 5-oxyacetic acid(34) synthase CmoB"/>
    <property type="match status" value="1"/>
</dbReference>
<dbReference type="InterPro" id="IPR029063">
    <property type="entry name" value="SAM-dependent_MTases_sf"/>
</dbReference>
<dbReference type="Pfam" id="PF08003">
    <property type="entry name" value="Methyltransf_9"/>
    <property type="match status" value="1"/>
</dbReference>
<evidence type="ECO:0000256" key="2">
    <source>
        <dbReference type="ARBA" id="ARBA00022694"/>
    </source>
</evidence>
<organism evidence="3 4">
    <name type="scientific">Campylobacter sputorum subsp. sputorum</name>
    <dbReference type="NCBI Taxonomy" id="32024"/>
    <lineage>
        <taxon>Bacteria</taxon>
        <taxon>Pseudomonadati</taxon>
        <taxon>Campylobacterota</taxon>
        <taxon>Epsilonproteobacteria</taxon>
        <taxon>Campylobacterales</taxon>
        <taxon>Campylobacteraceae</taxon>
        <taxon>Campylobacter</taxon>
    </lineage>
</organism>
<keyword evidence="1 3" id="KW-0808">Transferase</keyword>
<dbReference type="CDD" id="cd02440">
    <property type="entry name" value="AdoMet_MTases"/>
    <property type="match status" value="1"/>
</dbReference>
<evidence type="ECO:0000256" key="1">
    <source>
        <dbReference type="ARBA" id="ARBA00022679"/>
    </source>
</evidence>
<keyword evidence="2" id="KW-0819">tRNA processing</keyword>
<keyword evidence="3" id="KW-0489">Methyltransferase</keyword>
<evidence type="ECO:0000313" key="4">
    <source>
        <dbReference type="Proteomes" id="UP000254920"/>
    </source>
</evidence>
<reference evidence="3 4" key="1">
    <citation type="submission" date="2018-06" db="EMBL/GenBank/DDBJ databases">
        <authorList>
            <consortium name="Pathogen Informatics"/>
            <person name="Doyle S."/>
        </authorList>
    </citation>
    <scope>NUCLEOTIDE SEQUENCE [LARGE SCALE GENOMIC DNA]</scope>
    <source>
        <strain evidence="3 4">NCTC12475</strain>
    </source>
</reference>
<dbReference type="OrthoDB" id="9765084at2"/>
<dbReference type="STRING" id="32024.GCA_000788295_00061"/>
<dbReference type="AlphaFoldDB" id="A0A381DGY4"/>
<dbReference type="Proteomes" id="UP000254920">
    <property type="component" value="Unassembled WGS sequence"/>
</dbReference>
<keyword evidence="4" id="KW-1185">Reference proteome</keyword>